<dbReference type="PROSITE" id="PS00512">
    <property type="entry name" value="ALPHA_GALACTOSIDASE"/>
    <property type="match status" value="1"/>
</dbReference>
<evidence type="ECO:0000256" key="7">
    <source>
        <dbReference type="PIRSR" id="PIRSR005536-1"/>
    </source>
</evidence>
<evidence type="ECO:0000256" key="1">
    <source>
        <dbReference type="ARBA" id="ARBA00001255"/>
    </source>
</evidence>
<dbReference type="Proteomes" id="UP000032522">
    <property type="component" value="Unassembled WGS sequence"/>
</dbReference>
<dbReference type="Pfam" id="PF02065">
    <property type="entry name" value="Melibiase"/>
    <property type="match status" value="1"/>
</dbReference>
<evidence type="ECO:0000256" key="6">
    <source>
        <dbReference type="PIRNR" id="PIRNR005536"/>
    </source>
</evidence>
<accession>A0A0D8BTD0</accession>
<feature type="binding site" evidence="8">
    <location>
        <begin position="366"/>
        <end position="367"/>
    </location>
    <ligand>
        <name>substrate</name>
    </ligand>
</feature>
<dbReference type="EMBL" id="JYBP01000003">
    <property type="protein sequence ID" value="KJE27385.1"/>
    <property type="molecule type" value="Genomic_DNA"/>
</dbReference>
<name>A0A0D8BTD0_GEOKU</name>
<feature type="binding site" evidence="8">
    <location>
        <position position="526"/>
    </location>
    <ligand>
        <name>substrate</name>
    </ligand>
</feature>
<dbReference type="InterPro" id="IPR031704">
    <property type="entry name" value="Glyco_hydro_36_N"/>
</dbReference>
<dbReference type="FunFam" id="3.20.20.70:FF:000118">
    <property type="entry name" value="Alpha-galactosidase"/>
    <property type="match status" value="1"/>
</dbReference>
<dbReference type="InterPro" id="IPR031705">
    <property type="entry name" value="Glyco_hydro_36_C"/>
</dbReference>
<comment type="caution">
    <text evidence="11">The sequence shown here is derived from an EMBL/GenBank/DDBJ whole genome shotgun (WGS) entry which is preliminary data.</text>
</comment>
<dbReference type="AlphaFoldDB" id="A0A0D8BTD0"/>
<keyword evidence="5 6" id="KW-0326">Glycosidase</keyword>
<dbReference type="Gene3D" id="3.20.20.70">
    <property type="entry name" value="Aldolase class I"/>
    <property type="match status" value="1"/>
</dbReference>
<feature type="active site" description="Proton donor" evidence="7">
    <location>
        <position position="548"/>
    </location>
</feature>
<evidence type="ECO:0000256" key="5">
    <source>
        <dbReference type="ARBA" id="ARBA00023295"/>
    </source>
</evidence>
<dbReference type="PRINTS" id="PR00743">
    <property type="entry name" value="GLHYDRLASE36"/>
</dbReference>
<comment type="similarity">
    <text evidence="2">Belongs to the glycosyl hydrolase 36 family.</text>
</comment>
<dbReference type="InterPro" id="IPR038417">
    <property type="entry name" value="Alpga-gal_N_sf"/>
</dbReference>
<sequence length="729" mass="83381">MAITYNPQTKRFHLRAGKASYVMQLFRSGYLTHVYWGKAVRDVRDARAFPRLDRAFSPNPDPSDRTFSLDTLPQEYPAYGNTDFRAPAYQVQLENGSTVTDLRYKTHRIFKGKPKLDGLPATYVEHENEAETLEIILEDALIGLQVTLQYTAYVKWNVITRSARFQNKGGERLKLLRALSMSIDFPTADYDWIHLPGAWGRERWIERRPLLTGVQAAESRRGASSHQQNPFIALAAKNADEHQGEVYGFSFVYSGSFLAQAEVDQFHTTRVLMGINPFDFTWLLEPGKSFQTPEVVMVYSDQGLNGMSQTYHELYRTRLARGAFRDRERPILINNWEATYFDFNEEKIINIAKTAAALGIELFVLDDGWFGERDDDRRSLGDWIVNRRKLPNGLDGLAKQVNELGLQFGLWVEPEMVSPNSELYRTHPDWCLHVPNRPRSEGRNQLVLDYSRQEVCDYIIETISNVLASAPITYVKWDMNRHMTEIGSAALPPERQRETAHRYMLGLYRVMDEITSRFPHILFESCSGGGGRFDPGILYYMPQTWTSDNTDAVSRLKIQYGTSLVYPISAMGAHVSAVPNHQVGRVTSLKMRGHVAMSGNFGYELDITKLTEKEKEMIKEQVAFYKEVRHLVQFGTFYRLLSPFEGNEAAWMFVSKDKSEALVAYFRVLAEANAPLSFLRLKGLGPDKNYEVEGLGVYGGDELMYAGLSVPHRLGDFMSMMWRLKAVQR</sequence>
<evidence type="ECO:0000259" key="10">
    <source>
        <dbReference type="Pfam" id="PF16875"/>
    </source>
</evidence>
<evidence type="ECO:0000313" key="12">
    <source>
        <dbReference type="Proteomes" id="UP000032522"/>
    </source>
</evidence>
<dbReference type="OrthoDB" id="9758822at2"/>
<organism evidence="11 12">
    <name type="scientific">Geobacillus kaustophilus</name>
    <dbReference type="NCBI Taxonomy" id="1462"/>
    <lineage>
        <taxon>Bacteria</taxon>
        <taxon>Bacillati</taxon>
        <taxon>Bacillota</taxon>
        <taxon>Bacilli</taxon>
        <taxon>Bacillales</taxon>
        <taxon>Anoxybacillaceae</taxon>
        <taxon>Geobacillus</taxon>
        <taxon>Geobacillus thermoleovorans group</taxon>
    </lineage>
</organism>
<dbReference type="PIRSF" id="PIRSF005536">
    <property type="entry name" value="Agal"/>
    <property type="match status" value="1"/>
</dbReference>
<evidence type="ECO:0000313" key="11">
    <source>
        <dbReference type="EMBL" id="KJE27385.1"/>
    </source>
</evidence>
<protein>
    <recommendedName>
        <fullName evidence="3 6">Alpha-galactosidase</fullName>
        <ecNumber evidence="3 6">3.2.1.22</ecNumber>
    </recommendedName>
</protein>
<dbReference type="Pfam" id="PF16874">
    <property type="entry name" value="Glyco_hydro_36C"/>
    <property type="match status" value="1"/>
</dbReference>
<dbReference type="Gene3D" id="2.70.98.60">
    <property type="entry name" value="alpha-galactosidase from lactobacil brevis"/>
    <property type="match status" value="1"/>
</dbReference>
<dbReference type="InterPro" id="IPR000111">
    <property type="entry name" value="Glyco_hydro_27/36_CS"/>
</dbReference>
<dbReference type="PATRIC" id="fig|1462.6.peg.1005"/>
<dbReference type="EC" id="3.2.1.22" evidence="3 6"/>
<dbReference type="GO" id="GO:0004557">
    <property type="term" value="F:alpha-galactosidase activity"/>
    <property type="evidence" value="ECO:0007669"/>
    <property type="project" value="UniProtKB-UniRule"/>
</dbReference>
<dbReference type="InterPro" id="IPR002252">
    <property type="entry name" value="Glyco_hydro_36"/>
</dbReference>
<dbReference type="InterPro" id="IPR013785">
    <property type="entry name" value="Aldolase_TIM"/>
</dbReference>
<dbReference type="SUPFAM" id="SSF51445">
    <property type="entry name" value="(Trans)glycosidases"/>
    <property type="match status" value="1"/>
</dbReference>
<dbReference type="CDD" id="cd14791">
    <property type="entry name" value="GH36"/>
    <property type="match status" value="1"/>
</dbReference>
<evidence type="ECO:0000256" key="4">
    <source>
        <dbReference type="ARBA" id="ARBA00022801"/>
    </source>
</evidence>
<feature type="domain" description="Glycosyl hydrolase family 36 N-terminal" evidence="10">
    <location>
        <begin position="29"/>
        <end position="285"/>
    </location>
</feature>
<evidence type="ECO:0000256" key="2">
    <source>
        <dbReference type="ARBA" id="ARBA00006202"/>
    </source>
</evidence>
<feature type="binding site" evidence="8">
    <location>
        <position position="199"/>
    </location>
    <ligand>
        <name>substrate</name>
    </ligand>
</feature>
<feature type="binding site" evidence="8">
    <location>
        <position position="548"/>
    </location>
    <ligand>
        <name>substrate</name>
    </ligand>
</feature>
<keyword evidence="4 6" id="KW-0378">Hydrolase</keyword>
<dbReference type="InterPro" id="IPR050985">
    <property type="entry name" value="Alpha-glycosidase_related"/>
</dbReference>
<dbReference type="Pfam" id="PF16875">
    <property type="entry name" value="Glyco_hydro_36N"/>
    <property type="match status" value="1"/>
</dbReference>
<dbReference type="InterPro" id="IPR013780">
    <property type="entry name" value="Glyco_hydro_b"/>
</dbReference>
<dbReference type="InterPro" id="IPR017853">
    <property type="entry name" value="GH"/>
</dbReference>
<feature type="binding site" evidence="8">
    <location>
        <position position="443"/>
    </location>
    <ligand>
        <name>substrate</name>
    </ligand>
</feature>
<dbReference type="PANTHER" id="PTHR43053:SF3">
    <property type="entry name" value="ALPHA-GALACTOSIDASE C-RELATED"/>
    <property type="match status" value="1"/>
</dbReference>
<reference evidence="11 12" key="1">
    <citation type="submission" date="2015-01" db="EMBL/GenBank/DDBJ databases">
        <authorList>
            <person name="Filippidou S."/>
            <person name="Jeanneret N."/>
            <person name="Russel-Delif L."/>
            <person name="Junier T."/>
            <person name="Wunderlin T."/>
            <person name="Molina V."/>
            <person name="Johnson S.L."/>
            <person name="Davenport K.W."/>
            <person name="Chain P.S."/>
            <person name="Dorador C."/>
            <person name="Junier P."/>
        </authorList>
    </citation>
    <scope>NUCLEOTIDE SEQUENCE [LARGE SCALE GENOMIC DNA]</scope>
    <source>
        <strain evidence="11 12">Et7/4</strain>
    </source>
</reference>
<dbReference type="RefSeq" id="WP_044731054.1">
    <property type="nucleotide sequence ID" value="NZ_JYBP01000003.1"/>
</dbReference>
<evidence type="ECO:0000259" key="9">
    <source>
        <dbReference type="Pfam" id="PF16874"/>
    </source>
</evidence>
<gene>
    <name evidence="11" type="ORF">LG52_845</name>
</gene>
<feature type="binding site" evidence="8">
    <location>
        <begin position="476"/>
        <end position="480"/>
    </location>
    <ligand>
        <name>substrate</name>
    </ligand>
</feature>
<proteinExistence type="inferred from homology"/>
<evidence type="ECO:0000256" key="8">
    <source>
        <dbReference type="PIRSR" id="PIRSR005536-2"/>
    </source>
</evidence>
<dbReference type="PANTHER" id="PTHR43053">
    <property type="entry name" value="GLYCOSIDASE FAMILY 31"/>
    <property type="match status" value="1"/>
</dbReference>
<feature type="active site" description="Nucleophile" evidence="7">
    <location>
        <position position="478"/>
    </location>
</feature>
<feature type="domain" description="Glycosyl hydrolase family 36 C-terminal" evidence="9">
    <location>
        <begin position="648"/>
        <end position="724"/>
    </location>
</feature>
<evidence type="ECO:0000256" key="3">
    <source>
        <dbReference type="ARBA" id="ARBA00012755"/>
    </source>
</evidence>
<dbReference type="Gene3D" id="2.60.40.1180">
    <property type="entry name" value="Golgi alpha-mannosidase II"/>
    <property type="match status" value="1"/>
</dbReference>
<comment type="catalytic activity">
    <reaction evidence="1 6">
        <text>Hydrolysis of terminal, non-reducing alpha-D-galactose residues in alpha-D-galactosides, including galactose oligosaccharides, galactomannans and galactolipids.</text>
        <dbReference type="EC" id="3.2.1.22"/>
    </reaction>
</comment>
<dbReference type="GO" id="GO:0016052">
    <property type="term" value="P:carbohydrate catabolic process"/>
    <property type="evidence" value="ECO:0007669"/>
    <property type="project" value="InterPro"/>
</dbReference>